<keyword evidence="1" id="KW-0472">Membrane</keyword>
<dbReference type="Proteomes" id="UP001212263">
    <property type="component" value="Unassembled WGS sequence"/>
</dbReference>
<evidence type="ECO:0008006" key="4">
    <source>
        <dbReference type="Google" id="ProtNLM"/>
    </source>
</evidence>
<name>A0AAW6FJV9_9BACT</name>
<dbReference type="RefSeq" id="WP_272053973.1">
    <property type="nucleotide sequence ID" value="NZ_JAQMRC010000002.1"/>
</dbReference>
<evidence type="ECO:0000313" key="3">
    <source>
        <dbReference type="Proteomes" id="UP001212263"/>
    </source>
</evidence>
<dbReference type="EMBL" id="JAQMRD010000011">
    <property type="protein sequence ID" value="MDB9223311.1"/>
    <property type="molecule type" value="Genomic_DNA"/>
</dbReference>
<gene>
    <name evidence="2" type="ORF">PN645_09890</name>
</gene>
<accession>A0AAW6FJV9</accession>
<comment type="caution">
    <text evidence="2">The sequence shown here is derived from an EMBL/GenBank/DDBJ whole genome shotgun (WGS) entry which is preliminary data.</text>
</comment>
<evidence type="ECO:0000313" key="2">
    <source>
        <dbReference type="EMBL" id="MDB9223311.1"/>
    </source>
</evidence>
<dbReference type="AlphaFoldDB" id="A0AAW6FJV9"/>
<evidence type="ECO:0000256" key="1">
    <source>
        <dbReference type="SAM" id="Phobius"/>
    </source>
</evidence>
<protein>
    <recommendedName>
        <fullName evidence="4">Redoxin domain-containing protein</fullName>
    </recommendedName>
</protein>
<keyword evidence="1" id="KW-0812">Transmembrane</keyword>
<organism evidence="2 3">
    <name type="scientific">Odoribacter splanchnicus</name>
    <dbReference type="NCBI Taxonomy" id="28118"/>
    <lineage>
        <taxon>Bacteria</taxon>
        <taxon>Pseudomonadati</taxon>
        <taxon>Bacteroidota</taxon>
        <taxon>Bacteroidia</taxon>
        <taxon>Bacteroidales</taxon>
        <taxon>Odoribacteraceae</taxon>
        <taxon>Odoribacter</taxon>
    </lineage>
</organism>
<reference evidence="2" key="1">
    <citation type="submission" date="2023-01" db="EMBL/GenBank/DDBJ databases">
        <title>Human gut microbiome strain richness.</title>
        <authorList>
            <person name="Chen-Liaw A."/>
        </authorList>
    </citation>
    <scope>NUCLEOTIDE SEQUENCE</scope>
    <source>
        <strain evidence="2">RTP21484st1_B7_RTP21484_190118</strain>
    </source>
</reference>
<sequence>MKKIIYYISGILLIVLIIIINLSSFQKRKLLKIMNSDYSFIINKPIDYSCLDSTNQHISNSNYILNIISPTCEDCYVNLNKWELIASQNKKLQKKIIFLVIGDEFERLDEIIKQNKDFQFYFDYTHNFFKLNPLIPRSQTFLIEDNKILCGSPLDNKMIMNIFIDYIKG</sequence>
<keyword evidence="1" id="KW-1133">Transmembrane helix</keyword>
<feature type="transmembrane region" description="Helical" evidence="1">
    <location>
        <begin position="6"/>
        <end position="25"/>
    </location>
</feature>
<proteinExistence type="predicted"/>